<dbReference type="RefSeq" id="WP_145018243.1">
    <property type="nucleotide sequence ID" value="NZ_VLLN01000003.1"/>
</dbReference>
<keyword evidence="3" id="KW-1185">Reference proteome</keyword>
<gene>
    <name evidence="2" type="ORF">JN12_00702</name>
</gene>
<evidence type="ECO:0000256" key="1">
    <source>
        <dbReference type="SAM" id="Phobius"/>
    </source>
</evidence>
<dbReference type="AlphaFoldDB" id="A0A562WSJ3"/>
<reference evidence="2 3" key="1">
    <citation type="submission" date="2019-07" db="EMBL/GenBank/DDBJ databases">
        <title>Genomic Encyclopedia of Archaeal and Bacterial Type Strains, Phase II (KMG-II): from individual species to whole genera.</title>
        <authorList>
            <person name="Goeker M."/>
        </authorList>
    </citation>
    <scope>NUCLEOTIDE SEQUENCE [LARGE SCALE GENOMIC DNA]</scope>
    <source>
        <strain evidence="2 3">ATCC BAA-1139</strain>
    </source>
</reference>
<proteinExistence type="predicted"/>
<keyword evidence="1" id="KW-1133">Transmembrane helix</keyword>
<keyword evidence="1" id="KW-0812">Transmembrane</keyword>
<evidence type="ECO:0000313" key="2">
    <source>
        <dbReference type="EMBL" id="TWJ32727.1"/>
    </source>
</evidence>
<protein>
    <submittedName>
        <fullName evidence="2">Uncharacterized protein</fullName>
    </submittedName>
</protein>
<name>A0A562WSJ3_9BACT</name>
<dbReference type="OrthoDB" id="5394488at2"/>
<comment type="caution">
    <text evidence="2">The sequence shown here is derived from an EMBL/GenBank/DDBJ whole genome shotgun (WGS) entry which is preliminary data.</text>
</comment>
<evidence type="ECO:0000313" key="3">
    <source>
        <dbReference type="Proteomes" id="UP000319449"/>
    </source>
</evidence>
<feature type="transmembrane region" description="Helical" evidence="1">
    <location>
        <begin position="35"/>
        <end position="53"/>
    </location>
</feature>
<dbReference type="EMBL" id="VLLN01000003">
    <property type="protein sequence ID" value="TWJ32727.1"/>
    <property type="molecule type" value="Genomic_DNA"/>
</dbReference>
<feature type="transmembrane region" description="Helical" evidence="1">
    <location>
        <begin position="12"/>
        <end position="29"/>
    </location>
</feature>
<keyword evidence="1" id="KW-0472">Membrane</keyword>
<accession>A0A562WSJ3</accession>
<dbReference type="Proteomes" id="UP000319449">
    <property type="component" value="Unassembled WGS sequence"/>
</dbReference>
<sequence>MKLNDKIKNMAVFIEFLAGAGLAIFFHLVLDNPMAAYVIFGIGILLSLATYLLREDLATVRHELTSEYHQAHEITFALAGIVDPECRVRAQELLAGAKRTLTLLQQGFIPLDETEFYLEGARCADCATHRIKAVDPLTAGWSSRGAMVNFFQANIRALERGVAITRVFVVTPEELAGTEVQKVLATHLGHGIDVRVAFRSELPQASEISGRDTNSPIDFAIYDDQIATEVFPQTGRYYGRKTTQPAEVDRYRRLFELVEHSAQAVSLIDERVYLVSELHKLAS</sequence>
<organism evidence="2 3">
    <name type="scientific">Geobacter argillaceus</name>
    <dbReference type="NCBI Taxonomy" id="345631"/>
    <lineage>
        <taxon>Bacteria</taxon>
        <taxon>Pseudomonadati</taxon>
        <taxon>Thermodesulfobacteriota</taxon>
        <taxon>Desulfuromonadia</taxon>
        <taxon>Geobacterales</taxon>
        <taxon>Geobacteraceae</taxon>
        <taxon>Geobacter</taxon>
    </lineage>
</organism>